<dbReference type="EMBL" id="JAIVGD010000002">
    <property type="protein sequence ID" value="KAH0778683.1"/>
    <property type="molecule type" value="Genomic_DNA"/>
</dbReference>
<evidence type="ECO:0000313" key="3">
    <source>
        <dbReference type="Proteomes" id="UP000826656"/>
    </source>
</evidence>
<dbReference type="SUPFAM" id="SSF54928">
    <property type="entry name" value="RNA-binding domain, RBD"/>
    <property type="match status" value="1"/>
</dbReference>
<feature type="domain" description="RRM" evidence="1">
    <location>
        <begin position="4"/>
        <end position="50"/>
    </location>
</feature>
<organism evidence="2 3">
    <name type="scientific">Solanum tuberosum</name>
    <name type="common">Potato</name>
    <dbReference type="NCBI Taxonomy" id="4113"/>
    <lineage>
        <taxon>Eukaryota</taxon>
        <taxon>Viridiplantae</taxon>
        <taxon>Streptophyta</taxon>
        <taxon>Embryophyta</taxon>
        <taxon>Tracheophyta</taxon>
        <taxon>Spermatophyta</taxon>
        <taxon>Magnoliopsida</taxon>
        <taxon>eudicotyledons</taxon>
        <taxon>Gunneridae</taxon>
        <taxon>Pentapetalae</taxon>
        <taxon>asterids</taxon>
        <taxon>lamiids</taxon>
        <taxon>Solanales</taxon>
        <taxon>Solanaceae</taxon>
        <taxon>Solanoideae</taxon>
        <taxon>Solaneae</taxon>
        <taxon>Solanum</taxon>
    </lineage>
</organism>
<keyword evidence="3" id="KW-1185">Reference proteome</keyword>
<dbReference type="Pfam" id="PF00076">
    <property type="entry name" value="RRM_1"/>
    <property type="match status" value="1"/>
</dbReference>
<dbReference type="InterPro" id="IPR012677">
    <property type="entry name" value="Nucleotide-bd_a/b_plait_sf"/>
</dbReference>
<sequence length="68" mass="8031">MYYIFGKYGAIMWIRIDTTKDTHGTAFVVHEDIYDAKTIIDHFSAFNVANQYLIVLYYQQVDMSKKID</sequence>
<evidence type="ECO:0000259" key="1">
    <source>
        <dbReference type="Pfam" id="PF00076"/>
    </source>
</evidence>
<evidence type="ECO:0000313" key="2">
    <source>
        <dbReference type="EMBL" id="KAH0778683.1"/>
    </source>
</evidence>
<comment type="caution">
    <text evidence="2">The sequence shown here is derived from an EMBL/GenBank/DDBJ whole genome shotgun (WGS) entry which is preliminary data.</text>
</comment>
<dbReference type="InterPro" id="IPR035979">
    <property type="entry name" value="RBD_domain_sf"/>
</dbReference>
<protein>
    <recommendedName>
        <fullName evidence="1">RRM domain-containing protein</fullName>
    </recommendedName>
</protein>
<gene>
    <name evidence="2" type="ORF">KY290_005110</name>
</gene>
<accession>A0ABQ7WDA8</accession>
<name>A0ABQ7WDA8_SOLTU</name>
<dbReference type="Proteomes" id="UP000826656">
    <property type="component" value="Unassembled WGS sequence"/>
</dbReference>
<reference evidence="2 3" key="1">
    <citation type="journal article" date="2021" name="bioRxiv">
        <title>Chromosome-scale and haplotype-resolved genome assembly of a tetraploid potato cultivar.</title>
        <authorList>
            <person name="Sun H."/>
            <person name="Jiao W.-B."/>
            <person name="Krause K."/>
            <person name="Campoy J.A."/>
            <person name="Goel M."/>
            <person name="Folz-Donahue K."/>
            <person name="Kukat C."/>
            <person name="Huettel B."/>
            <person name="Schneeberger K."/>
        </authorList>
    </citation>
    <scope>NUCLEOTIDE SEQUENCE [LARGE SCALE GENOMIC DNA]</scope>
    <source>
        <strain evidence="2">SolTubOtavaFocal</strain>
        <tissue evidence="2">Leaves</tissue>
    </source>
</reference>
<dbReference type="InterPro" id="IPR000504">
    <property type="entry name" value="RRM_dom"/>
</dbReference>
<dbReference type="Gene3D" id="3.30.70.330">
    <property type="match status" value="1"/>
</dbReference>
<proteinExistence type="predicted"/>